<dbReference type="InterPro" id="IPR006108">
    <property type="entry name" value="3HC_DH_C"/>
</dbReference>
<dbReference type="SUPFAM" id="SSF52096">
    <property type="entry name" value="ClpP/crotonase"/>
    <property type="match status" value="1"/>
</dbReference>
<dbReference type="InterPro" id="IPR008927">
    <property type="entry name" value="6-PGluconate_DH-like_C_sf"/>
</dbReference>
<dbReference type="PANTHER" id="PTHR43612:SF3">
    <property type="entry name" value="TRIFUNCTIONAL ENZYME SUBUNIT ALPHA, MITOCHONDRIAL"/>
    <property type="match status" value="1"/>
</dbReference>
<name>A0A7H0GJR6_9BURK</name>
<dbReference type="GO" id="GO:0070403">
    <property type="term" value="F:NAD+ binding"/>
    <property type="evidence" value="ECO:0007669"/>
    <property type="project" value="InterPro"/>
</dbReference>
<evidence type="ECO:0000313" key="14">
    <source>
        <dbReference type="Proteomes" id="UP000516028"/>
    </source>
</evidence>
<dbReference type="GO" id="GO:0004300">
    <property type="term" value="F:enoyl-CoA hydratase activity"/>
    <property type="evidence" value="ECO:0007669"/>
    <property type="project" value="TreeGrafter"/>
</dbReference>
<evidence type="ECO:0000256" key="8">
    <source>
        <dbReference type="ARBA" id="ARBA00023239"/>
    </source>
</evidence>
<dbReference type="FunFam" id="3.40.50.720:FF:000009">
    <property type="entry name" value="Fatty oxidation complex, alpha subunit"/>
    <property type="match status" value="1"/>
</dbReference>
<dbReference type="InterPro" id="IPR036291">
    <property type="entry name" value="NAD(P)-bd_dom_sf"/>
</dbReference>
<dbReference type="Gene3D" id="3.90.226.10">
    <property type="entry name" value="2-enoyl-CoA Hydratase, Chain A, domain 1"/>
    <property type="match status" value="1"/>
</dbReference>
<dbReference type="CDD" id="cd06558">
    <property type="entry name" value="crotonase-like"/>
    <property type="match status" value="1"/>
</dbReference>
<feature type="domain" description="3-hydroxyacyl-CoA dehydrogenase C-terminal" evidence="11">
    <location>
        <begin position="499"/>
        <end position="596"/>
    </location>
</feature>
<evidence type="ECO:0000256" key="9">
    <source>
        <dbReference type="ARBA" id="ARBA00023268"/>
    </source>
</evidence>
<accession>A0A7H0GJR6</accession>
<evidence type="ECO:0000259" key="12">
    <source>
        <dbReference type="Pfam" id="PF02737"/>
    </source>
</evidence>
<feature type="domain" description="3-hydroxyacyl-CoA dehydrogenase NAD binding" evidence="12">
    <location>
        <begin position="322"/>
        <end position="496"/>
    </location>
</feature>
<dbReference type="UniPathway" id="UPA00659"/>
<dbReference type="InterPro" id="IPR001753">
    <property type="entry name" value="Enoyl-CoA_hydra/iso"/>
</dbReference>
<dbReference type="InterPro" id="IPR006176">
    <property type="entry name" value="3-OHacyl-CoA_DH_NAD-bd"/>
</dbReference>
<evidence type="ECO:0000256" key="2">
    <source>
        <dbReference type="ARBA" id="ARBA00007005"/>
    </source>
</evidence>
<keyword evidence="7" id="KW-0443">Lipid metabolism</keyword>
<comment type="pathway">
    <text evidence="1">Lipid metabolism; fatty acid beta-oxidation.</text>
</comment>
<dbReference type="SUPFAM" id="SSF48179">
    <property type="entry name" value="6-phosphogluconate dehydrogenase C-terminal domain-like"/>
    <property type="match status" value="2"/>
</dbReference>
<sequence length="711" mass="76600">MPHPELFPVQLDEHRIAHVRLPECSHAADSVEPAELRELIVTLQQHAQQESILGFVIHAQGSNWLPQASASAWLAFCSTGDAAAMASNILRRSQWLRTVERLSKPVAIVVEGNCLDLCLEFALACHHRIVATREQSAQFGLPLVRRGIPPMAGATQRLPRISGIPAALPVLLGTSMWDTAAALEHKLIGAALPPEDAIAAAIEWVLAHPQAQAAWDAKGYRIPQGAGAMAAHAGKSFGDSIASIRKSTHDHQPAPLSIVTAVYEGTQLPIDAGLLIEAQCAAQTLSQPATGNQIRTLWLEQDRARQLVRRPPDVPRHEVRQLGVLGSGLMGAGIAQIAAAAGIDVVLIDTSAERAAQARDKVSAALQRSHGDKADAIARRITASNDLQRLRGSDFIIEAIYEDRSAKAGLMAEAAQVLADRAGHFVWASNTSTLPITGLAGYWPNPEQVIGMHFFSPVPRMALLEIINGEQTSSATLARAMDLAARLGKTPILVNDSPGFYTSRIFCAYIDEGMAMLAEGIHPALIENAARQAGFATSPLAVTDEVSLDLQALVIGQAQRDGLDEKFLRRPAQPVVERMNTLQRLGRKSGGGFYDYPAEGNKRLWPGLEREFPLADKQPDAATVRSRLLCMQALESARCLEESVLTASTDGDIGSILGLGYPAWTGGTLSYIDMLGVETFVRQCDALADQFGERLRPSAWLRQRASLRQGG</sequence>
<keyword evidence="3" id="KW-0276">Fatty acid metabolism</keyword>
<organism evidence="13 14">
    <name type="scientific">Diaphorobacter aerolatus</name>
    <dbReference type="NCBI Taxonomy" id="1288495"/>
    <lineage>
        <taxon>Bacteria</taxon>
        <taxon>Pseudomonadati</taxon>
        <taxon>Pseudomonadota</taxon>
        <taxon>Betaproteobacteria</taxon>
        <taxon>Burkholderiales</taxon>
        <taxon>Comamonadaceae</taxon>
        <taxon>Diaphorobacter</taxon>
    </lineage>
</organism>
<dbReference type="InterPro" id="IPR050136">
    <property type="entry name" value="FA_oxidation_alpha_subunit"/>
</dbReference>
<dbReference type="RefSeq" id="WP_187724129.1">
    <property type="nucleotide sequence ID" value="NZ_CP060783.1"/>
</dbReference>
<keyword evidence="5" id="KW-0560">Oxidoreductase</keyword>
<evidence type="ECO:0000256" key="7">
    <source>
        <dbReference type="ARBA" id="ARBA00023098"/>
    </source>
</evidence>
<dbReference type="SUPFAM" id="SSF51735">
    <property type="entry name" value="NAD(P)-binding Rossmann-fold domains"/>
    <property type="match status" value="1"/>
</dbReference>
<dbReference type="Pfam" id="PF00725">
    <property type="entry name" value="3HCDH"/>
    <property type="match status" value="1"/>
</dbReference>
<protein>
    <submittedName>
        <fullName evidence="13">3-hydroxyacyl-CoA dehydrogenase</fullName>
    </submittedName>
</protein>
<dbReference type="GO" id="GO:0006635">
    <property type="term" value="P:fatty acid beta-oxidation"/>
    <property type="evidence" value="ECO:0007669"/>
    <property type="project" value="UniProtKB-UniPathway"/>
</dbReference>
<evidence type="ECO:0000256" key="10">
    <source>
        <dbReference type="ARBA" id="ARBA00049556"/>
    </source>
</evidence>
<comment type="catalytic activity">
    <reaction evidence="10">
        <text>a (3S)-3-hydroxyacyl-CoA + NAD(+) = a 3-oxoacyl-CoA + NADH + H(+)</text>
        <dbReference type="Rhea" id="RHEA:22432"/>
        <dbReference type="ChEBI" id="CHEBI:15378"/>
        <dbReference type="ChEBI" id="CHEBI:57318"/>
        <dbReference type="ChEBI" id="CHEBI:57540"/>
        <dbReference type="ChEBI" id="CHEBI:57945"/>
        <dbReference type="ChEBI" id="CHEBI:90726"/>
        <dbReference type="EC" id="1.1.1.35"/>
    </reaction>
</comment>
<reference evidence="13 14" key="1">
    <citation type="submission" date="2020-08" db="EMBL/GenBank/DDBJ databases">
        <title>Genome sequence of Diaphorobacter aerolatus KACC 16536T.</title>
        <authorList>
            <person name="Hyun D.-W."/>
            <person name="Bae J.-W."/>
        </authorList>
    </citation>
    <scope>NUCLEOTIDE SEQUENCE [LARGE SCALE GENOMIC DNA]</scope>
    <source>
        <strain evidence="13 14">KACC 16536</strain>
    </source>
</reference>
<keyword evidence="8" id="KW-0456">Lyase</keyword>
<dbReference type="Gene3D" id="3.40.50.720">
    <property type="entry name" value="NAD(P)-binding Rossmann-like Domain"/>
    <property type="match status" value="1"/>
</dbReference>
<keyword evidence="14" id="KW-1185">Reference proteome</keyword>
<dbReference type="GO" id="GO:0016509">
    <property type="term" value="F:long-chain (3S)-3-hydroxyacyl-CoA dehydrogenase (NAD+) activity"/>
    <property type="evidence" value="ECO:0007669"/>
    <property type="project" value="TreeGrafter"/>
</dbReference>
<gene>
    <name evidence="13" type="ORF">H9K75_21905</name>
</gene>
<dbReference type="EMBL" id="CP060783">
    <property type="protein sequence ID" value="QNP48532.1"/>
    <property type="molecule type" value="Genomic_DNA"/>
</dbReference>
<evidence type="ECO:0000313" key="13">
    <source>
        <dbReference type="EMBL" id="QNP48532.1"/>
    </source>
</evidence>
<evidence type="ECO:0000259" key="11">
    <source>
        <dbReference type="Pfam" id="PF00725"/>
    </source>
</evidence>
<dbReference type="Pfam" id="PF02737">
    <property type="entry name" value="3HCDH_N"/>
    <property type="match status" value="1"/>
</dbReference>
<dbReference type="Pfam" id="PF00378">
    <property type="entry name" value="ECH_1"/>
    <property type="match status" value="1"/>
</dbReference>
<keyword evidence="6" id="KW-0520">NAD</keyword>
<evidence type="ECO:0000256" key="5">
    <source>
        <dbReference type="ARBA" id="ARBA00023002"/>
    </source>
</evidence>
<dbReference type="KEGG" id="daer:H9K75_21905"/>
<keyword evidence="9" id="KW-0511">Multifunctional enzyme</keyword>
<comment type="similarity">
    <text evidence="2">In the central section; belongs to the 3-hydroxyacyl-CoA dehydrogenase family.</text>
</comment>
<dbReference type="Gene3D" id="1.10.1040.50">
    <property type="match status" value="1"/>
</dbReference>
<keyword evidence="4" id="KW-0442">Lipid degradation</keyword>
<proteinExistence type="inferred from homology"/>
<evidence type="ECO:0000256" key="6">
    <source>
        <dbReference type="ARBA" id="ARBA00023027"/>
    </source>
</evidence>
<evidence type="ECO:0000256" key="4">
    <source>
        <dbReference type="ARBA" id="ARBA00022963"/>
    </source>
</evidence>
<evidence type="ECO:0000256" key="3">
    <source>
        <dbReference type="ARBA" id="ARBA00022832"/>
    </source>
</evidence>
<evidence type="ECO:0000256" key="1">
    <source>
        <dbReference type="ARBA" id="ARBA00005005"/>
    </source>
</evidence>
<dbReference type="Proteomes" id="UP000516028">
    <property type="component" value="Chromosome"/>
</dbReference>
<dbReference type="PANTHER" id="PTHR43612">
    <property type="entry name" value="TRIFUNCTIONAL ENZYME SUBUNIT ALPHA"/>
    <property type="match status" value="1"/>
</dbReference>
<dbReference type="InterPro" id="IPR029045">
    <property type="entry name" value="ClpP/crotonase-like_dom_sf"/>
</dbReference>
<dbReference type="AlphaFoldDB" id="A0A7H0GJR6"/>